<dbReference type="InParanoid" id="A0A067M8K9"/>
<organism evidence="3 4">
    <name type="scientific">Botryobasidium botryosum (strain FD-172 SS1)</name>
    <dbReference type="NCBI Taxonomy" id="930990"/>
    <lineage>
        <taxon>Eukaryota</taxon>
        <taxon>Fungi</taxon>
        <taxon>Dikarya</taxon>
        <taxon>Basidiomycota</taxon>
        <taxon>Agaricomycotina</taxon>
        <taxon>Agaricomycetes</taxon>
        <taxon>Cantharellales</taxon>
        <taxon>Botryobasidiaceae</taxon>
        <taxon>Botryobasidium</taxon>
    </lineage>
</organism>
<name>A0A067M8K9_BOTB1</name>
<sequence length="206" mass="22151">MAAAVNTSSIHIAGQEIVPCVINNQIYTTGETFEVVDPHTGAPLTTCTASGQKTRSRLSKLLPPPFQDELIGITEKETTCPRAYTLAGLAGTYVILEQLAVNAVSALKGEIVEAIHCQKAFITRKLYGVVFAITPWNSPISLTIRACYRWGYKVLAEKLIELPAGVFGVIHVNPRDSPKITELILAYPAVGKVNFTGSTRVGSPIA</sequence>
<dbReference type="SUPFAM" id="SSF53720">
    <property type="entry name" value="ALDH-like"/>
    <property type="match status" value="1"/>
</dbReference>
<dbReference type="AlphaFoldDB" id="A0A067M8K9"/>
<dbReference type="InterPro" id="IPR016161">
    <property type="entry name" value="Ald_DH/histidinol_DH"/>
</dbReference>
<reference evidence="4" key="1">
    <citation type="journal article" date="2014" name="Proc. Natl. Acad. Sci. U.S.A.">
        <title>Extensive sampling of basidiomycete genomes demonstrates inadequacy of the white-rot/brown-rot paradigm for wood decay fungi.</title>
        <authorList>
            <person name="Riley R."/>
            <person name="Salamov A.A."/>
            <person name="Brown D.W."/>
            <person name="Nagy L.G."/>
            <person name="Floudas D."/>
            <person name="Held B.W."/>
            <person name="Levasseur A."/>
            <person name="Lombard V."/>
            <person name="Morin E."/>
            <person name="Otillar R."/>
            <person name="Lindquist E.A."/>
            <person name="Sun H."/>
            <person name="LaButti K.M."/>
            <person name="Schmutz J."/>
            <person name="Jabbour D."/>
            <person name="Luo H."/>
            <person name="Baker S.E."/>
            <person name="Pisabarro A.G."/>
            <person name="Walton J.D."/>
            <person name="Blanchette R.A."/>
            <person name="Henrissat B."/>
            <person name="Martin F."/>
            <person name="Cullen D."/>
            <person name="Hibbett D.S."/>
            <person name="Grigoriev I.V."/>
        </authorList>
    </citation>
    <scope>NUCLEOTIDE SEQUENCE [LARGE SCALE GENOMIC DNA]</scope>
    <source>
        <strain evidence="4">FD-172 SS1</strain>
    </source>
</reference>
<proteinExistence type="predicted"/>
<evidence type="ECO:0000313" key="4">
    <source>
        <dbReference type="Proteomes" id="UP000027195"/>
    </source>
</evidence>
<evidence type="ECO:0000313" key="3">
    <source>
        <dbReference type="EMBL" id="KDQ08202.1"/>
    </source>
</evidence>
<dbReference type="HOGENOM" id="CLU_1331755_0_0_1"/>
<dbReference type="GO" id="GO:0009450">
    <property type="term" value="P:gamma-aminobutyric acid catabolic process"/>
    <property type="evidence" value="ECO:0007669"/>
    <property type="project" value="TreeGrafter"/>
</dbReference>
<dbReference type="InterPro" id="IPR015590">
    <property type="entry name" value="Aldehyde_DH_dom"/>
</dbReference>
<feature type="domain" description="Aldehyde dehydrogenase" evidence="2">
    <location>
        <begin position="67"/>
        <end position="146"/>
    </location>
</feature>
<dbReference type="Proteomes" id="UP000027195">
    <property type="component" value="Unassembled WGS sequence"/>
</dbReference>
<dbReference type="InterPro" id="IPR016162">
    <property type="entry name" value="Ald_DH_N"/>
</dbReference>
<evidence type="ECO:0000256" key="1">
    <source>
        <dbReference type="ARBA" id="ARBA00023002"/>
    </source>
</evidence>
<keyword evidence="4" id="KW-1185">Reference proteome</keyword>
<dbReference type="PANTHER" id="PTHR43353">
    <property type="entry name" value="SUCCINATE-SEMIALDEHYDE DEHYDROGENASE, MITOCHONDRIAL"/>
    <property type="match status" value="1"/>
</dbReference>
<gene>
    <name evidence="3" type="ORF">BOTBODRAFT_180105</name>
</gene>
<protein>
    <recommendedName>
        <fullName evidence="2">Aldehyde dehydrogenase domain-containing protein</fullName>
    </recommendedName>
</protein>
<dbReference type="Pfam" id="PF00171">
    <property type="entry name" value="Aldedh"/>
    <property type="match status" value="1"/>
</dbReference>
<accession>A0A067M8K9</accession>
<dbReference type="STRING" id="930990.A0A067M8K9"/>
<dbReference type="GO" id="GO:0004777">
    <property type="term" value="F:succinate-semialdehyde dehydrogenase (NAD+) activity"/>
    <property type="evidence" value="ECO:0007669"/>
    <property type="project" value="TreeGrafter"/>
</dbReference>
<dbReference type="PANTHER" id="PTHR43353:SF6">
    <property type="entry name" value="CYTOPLASMIC ALDEHYDE DEHYDROGENASE (EUROFUNG)"/>
    <property type="match status" value="1"/>
</dbReference>
<dbReference type="Gene3D" id="3.40.605.10">
    <property type="entry name" value="Aldehyde Dehydrogenase, Chain A, domain 1"/>
    <property type="match status" value="2"/>
</dbReference>
<evidence type="ECO:0000259" key="2">
    <source>
        <dbReference type="Pfam" id="PF00171"/>
    </source>
</evidence>
<keyword evidence="1" id="KW-0560">Oxidoreductase</keyword>
<dbReference type="EMBL" id="KL198094">
    <property type="protein sequence ID" value="KDQ08202.1"/>
    <property type="molecule type" value="Genomic_DNA"/>
</dbReference>
<dbReference type="OrthoDB" id="310895at2759"/>
<dbReference type="InterPro" id="IPR050740">
    <property type="entry name" value="Aldehyde_DH_Superfamily"/>
</dbReference>